<keyword evidence="2" id="KW-1185">Reference proteome</keyword>
<proteinExistence type="predicted"/>
<dbReference type="OrthoDB" id="3757271at2759"/>
<dbReference type="EMBL" id="ML976362">
    <property type="protein sequence ID" value="KAF1934833.1"/>
    <property type="molecule type" value="Genomic_DNA"/>
</dbReference>
<name>A0A6A5S4J0_9PLEO</name>
<dbReference type="Proteomes" id="UP000800038">
    <property type="component" value="Unassembled WGS sequence"/>
</dbReference>
<organism evidence="1 2">
    <name type="scientific">Clathrospora elynae</name>
    <dbReference type="NCBI Taxonomy" id="706981"/>
    <lineage>
        <taxon>Eukaryota</taxon>
        <taxon>Fungi</taxon>
        <taxon>Dikarya</taxon>
        <taxon>Ascomycota</taxon>
        <taxon>Pezizomycotina</taxon>
        <taxon>Dothideomycetes</taxon>
        <taxon>Pleosporomycetidae</taxon>
        <taxon>Pleosporales</taxon>
        <taxon>Diademaceae</taxon>
        <taxon>Clathrospora</taxon>
    </lineage>
</organism>
<protein>
    <submittedName>
        <fullName evidence="1">Uncharacterized protein</fullName>
    </submittedName>
</protein>
<dbReference type="AlphaFoldDB" id="A0A6A5S4J0"/>
<accession>A0A6A5S4J0</accession>
<gene>
    <name evidence="1" type="ORF">EJ02DRAFT_323446</name>
</gene>
<feature type="non-terminal residue" evidence="1">
    <location>
        <position position="52"/>
    </location>
</feature>
<evidence type="ECO:0000313" key="1">
    <source>
        <dbReference type="EMBL" id="KAF1934833.1"/>
    </source>
</evidence>
<evidence type="ECO:0000313" key="2">
    <source>
        <dbReference type="Proteomes" id="UP000800038"/>
    </source>
</evidence>
<sequence length="52" mass="5714">MSGLVVLPKEKAVQVEDLRAEAVHKALQRVLGKQDVGFRSVEQEQALNAVLD</sequence>
<reference evidence="1" key="1">
    <citation type="journal article" date="2020" name="Stud. Mycol.">
        <title>101 Dothideomycetes genomes: a test case for predicting lifestyles and emergence of pathogens.</title>
        <authorList>
            <person name="Haridas S."/>
            <person name="Albert R."/>
            <person name="Binder M."/>
            <person name="Bloem J."/>
            <person name="Labutti K."/>
            <person name="Salamov A."/>
            <person name="Andreopoulos B."/>
            <person name="Baker S."/>
            <person name="Barry K."/>
            <person name="Bills G."/>
            <person name="Bluhm B."/>
            <person name="Cannon C."/>
            <person name="Castanera R."/>
            <person name="Culley D."/>
            <person name="Daum C."/>
            <person name="Ezra D."/>
            <person name="Gonzalez J."/>
            <person name="Henrissat B."/>
            <person name="Kuo A."/>
            <person name="Liang C."/>
            <person name="Lipzen A."/>
            <person name="Lutzoni F."/>
            <person name="Magnuson J."/>
            <person name="Mondo S."/>
            <person name="Nolan M."/>
            <person name="Ohm R."/>
            <person name="Pangilinan J."/>
            <person name="Park H.-J."/>
            <person name="Ramirez L."/>
            <person name="Alfaro M."/>
            <person name="Sun H."/>
            <person name="Tritt A."/>
            <person name="Yoshinaga Y."/>
            <person name="Zwiers L.-H."/>
            <person name="Turgeon B."/>
            <person name="Goodwin S."/>
            <person name="Spatafora J."/>
            <person name="Crous P."/>
            <person name="Grigoriev I."/>
        </authorList>
    </citation>
    <scope>NUCLEOTIDE SEQUENCE</scope>
    <source>
        <strain evidence="1">CBS 161.51</strain>
    </source>
</reference>